<evidence type="ECO:0000259" key="1">
    <source>
        <dbReference type="Pfam" id="PF01370"/>
    </source>
</evidence>
<dbReference type="PANTHER" id="PTHR43245">
    <property type="entry name" value="BIFUNCTIONAL POLYMYXIN RESISTANCE PROTEIN ARNA"/>
    <property type="match status" value="1"/>
</dbReference>
<sequence length="311" mass="35768">MNYEMKRVVITGGSGPVGLALIRKLLKENKEVLLLQRETSDRAKYLPDDERICVQYCSLENLKYYRPEKLDKKYDVFFHLGWTNTKRDGRNDFQKQEDNISYSLEAVRVAQELGCHTFIGAGSQAEYGRCSEILTDETVCKPETAYGIIKHAACYATRSLCDKYGIRHIWPRILSAYGIYDNENSMLISNILRALKNQTLEFTKGEQIWDFIYLDDVANALYLMALYGVNHAIYPVASGAARPLKEYIDILCKKLKVMDSSKIKIIPYGQGQVMHLEADISKLKKDTGWLPKVSFEDGIEQVIQFYRKRIE</sequence>
<evidence type="ECO:0000313" key="3">
    <source>
        <dbReference type="Proteomes" id="UP000095495"/>
    </source>
</evidence>
<reference evidence="2 3" key="1">
    <citation type="submission" date="2015-09" db="EMBL/GenBank/DDBJ databases">
        <authorList>
            <consortium name="Pathogen Informatics"/>
        </authorList>
    </citation>
    <scope>NUCLEOTIDE SEQUENCE [LARGE SCALE GENOMIC DNA]</scope>
    <source>
        <strain evidence="2 3">2789STDY5608863</strain>
    </source>
</reference>
<protein>
    <submittedName>
        <fullName evidence="2">dTDP-glucose 4,6-dehydratase 2</fullName>
        <ecNumber evidence="2">4.2.1.46</ecNumber>
    </submittedName>
</protein>
<evidence type="ECO:0000313" key="2">
    <source>
        <dbReference type="EMBL" id="CUM74456.1"/>
    </source>
</evidence>
<dbReference type="InterPro" id="IPR050177">
    <property type="entry name" value="Lipid_A_modif_metabolic_enz"/>
</dbReference>
<dbReference type="GO" id="GO:0008460">
    <property type="term" value="F:dTDP-glucose 4,6-dehydratase activity"/>
    <property type="evidence" value="ECO:0007669"/>
    <property type="project" value="UniProtKB-EC"/>
</dbReference>
<dbReference type="RefSeq" id="WP_172679135.1">
    <property type="nucleotide sequence ID" value="NZ_JBBNFX010000009.1"/>
</dbReference>
<feature type="domain" description="NAD-dependent epimerase/dehydratase" evidence="1">
    <location>
        <begin position="8"/>
        <end position="227"/>
    </location>
</feature>
<dbReference type="SUPFAM" id="SSF51735">
    <property type="entry name" value="NAD(P)-binding Rossmann-fold domains"/>
    <property type="match status" value="1"/>
</dbReference>
<dbReference type="InterPro" id="IPR001509">
    <property type="entry name" value="Epimerase_deHydtase"/>
</dbReference>
<dbReference type="PANTHER" id="PTHR43245:SF13">
    <property type="entry name" value="UDP-D-APIOSE_UDP-D-XYLOSE SYNTHASE 2"/>
    <property type="match status" value="1"/>
</dbReference>
<dbReference type="Proteomes" id="UP000095495">
    <property type="component" value="Unassembled WGS sequence"/>
</dbReference>
<dbReference type="EMBL" id="CYXV01000001">
    <property type="protein sequence ID" value="CUM74456.1"/>
    <property type="molecule type" value="Genomic_DNA"/>
</dbReference>
<dbReference type="Gene3D" id="3.40.50.720">
    <property type="entry name" value="NAD(P)-binding Rossmann-like Domain"/>
    <property type="match status" value="1"/>
</dbReference>
<organism evidence="2 3">
    <name type="scientific">Roseburia faecis</name>
    <dbReference type="NCBI Taxonomy" id="301302"/>
    <lineage>
        <taxon>Bacteria</taxon>
        <taxon>Bacillati</taxon>
        <taxon>Bacillota</taxon>
        <taxon>Clostridia</taxon>
        <taxon>Lachnospirales</taxon>
        <taxon>Lachnospiraceae</taxon>
        <taxon>Roseburia</taxon>
    </lineage>
</organism>
<proteinExistence type="predicted"/>
<dbReference type="Pfam" id="PF01370">
    <property type="entry name" value="Epimerase"/>
    <property type="match status" value="1"/>
</dbReference>
<dbReference type="AlphaFoldDB" id="A0A173R9M9"/>
<dbReference type="EC" id="4.2.1.46" evidence="2"/>
<name>A0A173R9M9_9FIRM</name>
<accession>A0A173R9M9</accession>
<dbReference type="InterPro" id="IPR036291">
    <property type="entry name" value="NAD(P)-bd_dom_sf"/>
</dbReference>
<keyword evidence="2" id="KW-0456">Lyase</keyword>
<gene>
    <name evidence="2" type="primary">rffG_2</name>
    <name evidence="2" type="ORF">ERS852420_00418</name>
</gene>